<reference evidence="2" key="1">
    <citation type="submission" date="2020-04" db="EMBL/GenBank/DDBJ databases">
        <title>Nitratireductor sp. nov. isolated from mangrove soil.</title>
        <authorList>
            <person name="Ye Y."/>
        </authorList>
    </citation>
    <scope>NUCLEOTIDE SEQUENCE</scope>
    <source>
        <strain evidence="2">SY7</strain>
    </source>
</reference>
<feature type="transmembrane region" description="Helical" evidence="1">
    <location>
        <begin position="63"/>
        <end position="85"/>
    </location>
</feature>
<evidence type="ECO:0000256" key="1">
    <source>
        <dbReference type="SAM" id="Phobius"/>
    </source>
</evidence>
<accession>A0A5B8KTQ5</accession>
<dbReference type="RefSeq" id="WP_146297579.1">
    <property type="nucleotide sequence ID" value="NZ_CP042301.2"/>
</dbReference>
<dbReference type="Proteomes" id="UP000321389">
    <property type="component" value="Chromosome"/>
</dbReference>
<name>A0A5B8KTQ5_9HYPH</name>
<organism evidence="2 3">
    <name type="scientific">Nitratireductor mangrovi</name>
    <dbReference type="NCBI Taxonomy" id="2599600"/>
    <lineage>
        <taxon>Bacteria</taxon>
        <taxon>Pseudomonadati</taxon>
        <taxon>Pseudomonadota</taxon>
        <taxon>Alphaproteobacteria</taxon>
        <taxon>Hyphomicrobiales</taxon>
        <taxon>Phyllobacteriaceae</taxon>
        <taxon>Nitratireductor</taxon>
    </lineage>
</organism>
<keyword evidence="1" id="KW-0812">Transmembrane</keyword>
<dbReference type="EMBL" id="CP042301">
    <property type="protein sequence ID" value="QDY98996.1"/>
    <property type="molecule type" value="Genomic_DNA"/>
</dbReference>
<proteinExistence type="predicted"/>
<feature type="transmembrane region" description="Helical" evidence="1">
    <location>
        <begin position="92"/>
        <end position="111"/>
    </location>
</feature>
<gene>
    <name evidence="2" type="ORF">FQ775_00650</name>
</gene>
<evidence type="ECO:0000313" key="2">
    <source>
        <dbReference type="EMBL" id="QDY98996.1"/>
    </source>
</evidence>
<sequence length="139" mass="13912">MNPVPAEAANNPSPTRRPLRSIAAVVAGLATVVVLSTGADALFHATGVFPPAGEPMIAAGDYALAFAYRSVFAVLGGYIVAWLAPSAPLRHALVLGLIGTAGATAGAVAMWGVGPGWYPVTLALTALPLTLLGAALANR</sequence>
<feature type="transmembrane region" description="Helical" evidence="1">
    <location>
        <begin position="21"/>
        <end position="43"/>
    </location>
</feature>
<dbReference type="KEGG" id="niy:FQ775_00650"/>
<dbReference type="OrthoDB" id="343256at2"/>
<evidence type="ECO:0000313" key="3">
    <source>
        <dbReference type="Proteomes" id="UP000321389"/>
    </source>
</evidence>
<keyword evidence="1" id="KW-0472">Membrane</keyword>
<protein>
    <submittedName>
        <fullName evidence="2">Uncharacterized protein</fullName>
    </submittedName>
</protein>
<keyword evidence="1" id="KW-1133">Transmembrane helix</keyword>
<keyword evidence="3" id="KW-1185">Reference proteome</keyword>
<dbReference type="AlphaFoldDB" id="A0A5B8KTQ5"/>
<feature type="transmembrane region" description="Helical" evidence="1">
    <location>
        <begin position="117"/>
        <end position="137"/>
    </location>
</feature>